<feature type="region of interest" description="Disordered" evidence="1">
    <location>
        <begin position="164"/>
        <end position="207"/>
    </location>
</feature>
<reference evidence="2" key="1">
    <citation type="submission" date="2018-02" db="EMBL/GenBank/DDBJ databases">
        <title>Rhizophora mucronata_Transcriptome.</title>
        <authorList>
            <person name="Meera S.P."/>
            <person name="Sreeshan A."/>
            <person name="Augustine A."/>
        </authorList>
    </citation>
    <scope>NUCLEOTIDE SEQUENCE</scope>
    <source>
        <tissue evidence="2">Leaf</tissue>
    </source>
</reference>
<feature type="region of interest" description="Disordered" evidence="1">
    <location>
        <begin position="601"/>
        <end position="621"/>
    </location>
</feature>
<feature type="compositionally biased region" description="Polar residues" evidence="1">
    <location>
        <begin position="179"/>
        <end position="200"/>
    </location>
</feature>
<dbReference type="AlphaFoldDB" id="A0A2P2KA46"/>
<feature type="region of interest" description="Disordered" evidence="1">
    <location>
        <begin position="421"/>
        <end position="444"/>
    </location>
</feature>
<proteinExistence type="predicted"/>
<dbReference type="EMBL" id="GGEC01022063">
    <property type="protein sequence ID" value="MBX02547.1"/>
    <property type="molecule type" value="Transcribed_RNA"/>
</dbReference>
<feature type="region of interest" description="Disordered" evidence="1">
    <location>
        <begin position="735"/>
        <end position="759"/>
    </location>
</feature>
<evidence type="ECO:0000256" key="1">
    <source>
        <dbReference type="SAM" id="MobiDB-lite"/>
    </source>
</evidence>
<feature type="compositionally biased region" description="Low complexity" evidence="1">
    <location>
        <begin position="601"/>
        <end position="611"/>
    </location>
</feature>
<protein>
    <submittedName>
        <fullName evidence="2">Uncharacterized protein MANES_05G096500</fullName>
    </submittedName>
</protein>
<accession>A0A2P2KA46</accession>
<name>A0A2P2KA46_RHIMU</name>
<dbReference type="PANTHER" id="PTHR36034">
    <property type="entry name" value="EXPRESSED PROTEIN"/>
    <property type="match status" value="1"/>
</dbReference>
<organism evidence="2">
    <name type="scientific">Rhizophora mucronata</name>
    <name type="common">Asiatic mangrove</name>
    <dbReference type="NCBI Taxonomy" id="61149"/>
    <lineage>
        <taxon>Eukaryota</taxon>
        <taxon>Viridiplantae</taxon>
        <taxon>Streptophyta</taxon>
        <taxon>Embryophyta</taxon>
        <taxon>Tracheophyta</taxon>
        <taxon>Spermatophyta</taxon>
        <taxon>Magnoliopsida</taxon>
        <taxon>eudicotyledons</taxon>
        <taxon>Gunneridae</taxon>
        <taxon>Pentapetalae</taxon>
        <taxon>rosids</taxon>
        <taxon>fabids</taxon>
        <taxon>Malpighiales</taxon>
        <taxon>Rhizophoraceae</taxon>
        <taxon>Rhizophora</taxon>
    </lineage>
</organism>
<dbReference type="PANTHER" id="PTHR36034:SF2">
    <property type="entry name" value="EXPRESSED PROTEIN"/>
    <property type="match status" value="1"/>
</dbReference>
<sequence length="853" mass="93112">MNFLIRSASTYNASAADQVVGVNESSVGTHYASKESKPKMTLEGLIADDSFFLPSITEEHDGEMDGSESGNAAIAGSSVKKDSFVMEDHSDVSEGEGWIIIPNKGLPDTWNDVADISSLQSLDRSFVFPGEQVHILACLSACKQETETITPFKVAAVMHKNGMGQISDKQNGHVKDGRNTTSGEGDVSFDSQVVHQNGNEPSKYKIDPQKDISASESLLRMEDHKKQTEMLLQRFVNSHFFVRIAESGEPLWSRKSAADPDFAEMDGKKSTDNGIRRTSKSMSRVNALIDMGDFDANVSGGVARNTVNCFSLSNGDIVVLLQVNVGVSFLRDPTIEILQFKRYQERTMYPENHDNFTYTNYDPYGELLKWLIPLDNNTLPPPARSLSPPHFSSVGGASQKSISTGSQLLSHFRSYSMSSLPQNVIPPPQPVKAQSSKPSSDLEDWSQYSSQKTWKSQKTGNDDLLSFRGLSLERERFSVRCGLEGIFTPGRRWRRKVEIIQPVEIHSFAADCNTDDLLCVQIKNVSPAHTPDIIIFIDAITIVFEEASKSGPPLSLPIACIESGDGHSLPNLPLRRGEEHSFVLKTASSMWKNLKVHSKKVSPSSSLPLASNTTTEGRKSASNADQYAIMVSCRCNYTASRLFFKQQTSWQPRISRDLMISVASEMSGHSSANNERVSQLPVQVLTLQASNLTSEDLTLTVLAPASFISPPSVGSLGSSPTTPMSPFVSFPESTGTISSDRHGSLPSHVSENHKQNGDGGVQTVSFNEHSSPISDVIPSTGLGCTHLWLQSRVPLGCVPAQSTATIKLELLPLTDGIITLDTLRIDVKEKGLTYIPEYSLKINATSSISTGII</sequence>
<feature type="compositionally biased region" description="Polar residues" evidence="1">
    <location>
        <begin position="612"/>
        <end position="621"/>
    </location>
</feature>
<evidence type="ECO:0000313" key="2">
    <source>
        <dbReference type="EMBL" id="MBX02547.1"/>
    </source>
</evidence>